<gene>
    <name evidence="2" type="ORF">GCM10011607_02560</name>
</gene>
<feature type="compositionally biased region" description="Polar residues" evidence="1">
    <location>
        <begin position="137"/>
        <end position="156"/>
    </location>
</feature>
<protein>
    <recommendedName>
        <fullName evidence="4">Alpha/beta hydrolase</fullName>
    </recommendedName>
</protein>
<comment type="caution">
    <text evidence="2">The sequence shown here is derived from an EMBL/GenBank/DDBJ whole genome shotgun (WGS) entry which is preliminary data.</text>
</comment>
<dbReference type="PROSITE" id="PS51257">
    <property type="entry name" value="PROKAR_LIPOPROTEIN"/>
    <property type="match status" value="1"/>
</dbReference>
<dbReference type="Gene3D" id="3.90.226.10">
    <property type="entry name" value="2-enoyl-CoA Hydratase, Chain A, domain 1"/>
    <property type="match status" value="1"/>
</dbReference>
<dbReference type="Proteomes" id="UP000617555">
    <property type="component" value="Unassembled WGS sequence"/>
</dbReference>
<proteinExistence type="predicted"/>
<evidence type="ECO:0008006" key="4">
    <source>
        <dbReference type="Google" id="ProtNLM"/>
    </source>
</evidence>
<evidence type="ECO:0000256" key="1">
    <source>
        <dbReference type="SAM" id="MobiDB-lite"/>
    </source>
</evidence>
<dbReference type="EMBL" id="BMII01000002">
    <property type="protein sequence ID" value="GGB45970.1"/>
    <property type="molecule type" value="Genomic_DNA"/>
</dbReference>
<dbReference type="SUPFAM" id="SSF52096">
    <property type="entry name" value="ClpP/crotonase"/>
    <property type="match status" value="1"/>
</dbReference>
<keyword evidence="3" id="KW-1185">Reference proteome</keyword>
<feature type="compositionally biased region" description="Basic and acidic residues" evidence="1">
    <location>
        <begin position="126"/>
        <end position="136"/>
    </location>
</feature>
<evidence type="ECO:0000313" key="3">
    <source>
        <dbReference type="Proteomes" id="UP000617555"/>
    </source>
</evidence>
<feature type="compositionally biased region" description="Polar residues" evidence="1">
    <location>
        <begin position="75"/>
        <end position="88"/>
    </location>
</feature>
<reference evidence="3" key="1">
    <citation type="journal article" date="2019" name="Int. J. Syst. Evol. Microbiol.">
        <title>The Global Catalogue of Microorganisms (GCM) 10K type strain sequencing project: providing services to taxonomists for standard genome sequencing and annotation.</title>
        <authorList>
            <consortium name="The Broad Institute Genomics Platform"/>
            <consortium name="The Broad Institute Genome Sequencing Center for Infectious Disease"/>
            <person name="Wu L."/>
            <person name="Ma J."/>
        </authorList>
    </citation>
    <scope>NUCLEOTIDE SEQUENCE [LARGE SCALE GENOMIC DNA]</scope>
    <source>
        <strain evidence="3">CGMCC 1.15339</strain>
    </source>
</reference>
<evidence type="ECO:0000313" key="2">
    <source>
        <dbReference type="EMBL" id="GGB45970.1"/>
    </source>
</evidence>
<organism evidence="2 3">
    <name type="scientific">Shewanella inventionis</name>
    <dbReference type="NCBI Taxonomy" id="1738770"/>
    <lineage>
        <taxon>Bacteria</taxon>
        <taxon>Pseudomonadati</taxon>
        <taxon>Pseudomonadota</taxon>
        <taxon>Gammaproteobacteria</taxon>
        <taxon>Alteromonadales</taxon>
        <taxon>Shewanellaceae</taxon>
        <taxon>Shewanella</taxon>
    </lineage>
</organism>
<sequence length="375" mass="42880">MKKSTHAPFINSYLLIVIIFLSTGCQNSKSQQSSTTQASMTVEIQQSEEQYVKPLTSTLKTATSHQDATAEYQLKNDTNTVRKSSTPSKPAEITPIETQTKPFMVPATKIRQPLEEKYELPISDPTTKEYMPKDTKQISTEAVSTPSTESKPQVPNTKRHQSSEKHDDASETTQVSNIPHEPPSLPKIMPDIRAPDRYKHPLQHANKIIFMLGEDDNGHYLYGEGPLLTGAHEKMLRYINFYKESGIELKRLMLHSPGGLVKEGLLIGNYIRQNNWTTDSDKHMRCYSSCGFIFASGVKKRIQKGAEIGFHRPYIPTKEDTPEFIKQVYDEYQPYWSYIQGDHALYDIFMKQYGRDDMYILRSGTISKYMQVEVY</sequence>
<dbReference type="InterPro" id="IPR029045">
    <property type="entry name" value="ClpP/crotonase-like_dom_sf"/>
</dbReference>
<accession>A0ABQ1INI6</accession>
<name>A0ABQ1INI6_9GAMM</name>
<feature type="region of interest" description="Disordered" evidence="1">
    <location>
        <begin position="73"/>
        <end position="190"/>
    </location>
</feature>